<proteinExistence type="predicted"/>
<dbReference type="EMBL" id="JAWDJW010007863">
    <property type="protein sequence ID" value="KAK3061406.1"/>
    <property type="molecule type" value="Genomic_DNA"/>
</dbReference>
<accession>A0ACC3D428</accession>
<feature type="non-terminal residue" evidence="1">
    <location>
        <position position="86"/>
    </location>
</feature>
<reference evidence="1" key="1">
    <citation type="submission" date="2024-09" db="EMBL/GenBank/DDBJ databases">
        <title>Black Yeasts Isolated from many extreme environments.</title>
        <authorList>
            <person name="Coleine C."/>
            <person name="Stajich J.E."/>
            <person name="Selbmann L."/>
        </authorList>
    </citation>
    <scope>NUCLEOTIDE SEQUENCE</scope>
    <source>
        <strain evidence="1">CCFEE 5737</strain>
    </source>
</reference>
<evidence type="ECO:0000313" key="1">
    <source>
        <dbReference type="EMBL" id="KAK3061406.1"/>
    </source>
</evidence>
<gene>
    <name evidence="1" type="ORF">LTS18_006329</name>
</gene>
<sequence>MYLLTPFLPLLLALTTAATPAPVLLARTVTTTVTAPAPSCTPVRPTCNTGTLYCCQATFAGDLRIIQILAGAVEFELDDRDVNCID</sequence>
<comment type="caution">
    <text evidence="1">The sequence shown here is derived from an EMBL/GenBank/DDBJ whole genome shotgun (WGS) entry which is preliminary data.</text>
</comment>
<name>A0ACC3D428_9PEZI</name>
<evidence type="ECO:0000313" key="2">
    <source>
        <dbReference type="Proteomes" id="UP001186974"/>
    </source>
</evidence>
<keyword evidence="2" id="KW-1185">Reference proteome</keyword>
<dbReference type="Proteomes" id="UP001186974">
    <property type="component" value="Unassembled WGS sequence"/>
</dbReference>
<protein>
    <submittedName>
        <fullName evidence="1">Uncharacterized protein</fullName>
    </submittedName>
</protein>
<organism evidence="1 2">
    <name type="scientific">Coniosporium uncinatum</name>
    <dbReference type="NCBI Taxonomy" id="93489"/>
    <lineage>
        <taxon>Eukaryota</taxon>
        <taxon>Fungi</taxon>
        <taxon>Dikarya</taxon>
        <taxon>Ascomycota</taxon>
        <taxon>Pezizomycotina</taxon>
        <taxon>Dothideomycetes</taxon>
        <taxon>Dothideomycetes incertae sedis</taxon>
        <taxon>Coniosporium</taxon>
    </lineage>
</organism>